<keyword evidence="1" id="KW-0238">DNA-binding</keyword>
<dbReference type="InterPro" id="IPR013096">
    <property type="entry name" value="Cupin_2"/>
</dbReference>
<dbReference type="InterPro" id="IPR050807">
    <property type="entry name" value="TransReg_Diox_bact_type"/>
</dbReference>
<dbReference type="EMBL" id="VSFG01000002">
    <property type="protein sequence ID" value="TYB46346.1"/>
    <property type="molecule type" value="Genomic_DNA"/>
</dbReference>
<name>A0A5D0NP99_9ACTN</name>
<dbReference type="STRING" id="1220554.GCA_001552135_03390"/>
<feature type="compositionally biased region" description="Basic and acidic residues" evidence="2">
    <location>
        <begin position="128"/>
        <end position="139"/>
    </location>
</feature>
<protein>
    <submittedName>
        <fullName evidence="5">MerR family transcriptional regulator</fullName>
    </submittedName>
</protein>
<feature type="domain" description="HTH cro/C1-type" evidence="4">
    <location>
        <begin position="140"/>
        <end position="194"/>
    </location>
</feature>
<evidence type="ECO:0000313" key="5">
    <source>
        <dbReference type="EMBL" id="TYB46346.1"/>
    </source>
</evidence>
<dbReference type="InterPro" id="IPR014710">
    <property type="entry name" value="RmlC-like_jellyroll"/>
</dbReference>
<dbReference type="Gene3D" id="1.10.260.40">
    <property type="entry name" value="lambda repressor-like DNA-binding domains"/>
    <property type="match status" value="1"/>
</dbReference>
<feature type="domain" description="HTH merR-type" evidence="3">
    <location>
        <begin position="37"/>
        <end position="104"/>
    </location>
</feature>
<dbReference type="InterPro" id="IPR009061">
    <property type="entry name" value="DNA-bd_dom_put_sf"/>
</dbReference>
<dbReference type="GO" id="GO:0005829">
    <property type="term" value="C:cytosol"/>
    <property type="evidence" value="ECO:0007669"/>
    <property type="project" value="TreeGrafter"/>
</dbReference>
<dbReference type="PANTHER" id="PTHR46797">
    <property type="entry name" value="HTH-TYPE TRANSCRIPTIONAL REGULATOR"/>
    <property type="match status" value="1"/>
</dbReference>
<sequence length="340" mass="35865">MTMDANLQSSCKFCPGRPLGGLRGPGAFKVGDVDGRTIGDVAAEIGVSPQTLRVWEKQELLVPHRTEGGQRRYGPAHVRRARRIADLRQRHGWNPAAIKTSLEGEGDGDDGNGGANGNGNGTGNGGGEPERERHADGERLRRARRARGLSLVNLAALAGTSPSHLSSIERGLDRPSTQLVARLTDALGVPMSGLADFKQLDPTVMRLGDRTQVQLENGATWEELAYPGHDLEAAMLTVSPGGSSGGPYARPGETFAHVLEGAIRFQLGGGLADHHEVGAVEHVGTGDSITVPARTYLSWSNEGSAPARALWVEVLPSRAWADPVTRRIVKAASGVAPGSD</sequence>
<gene>
    <name evidence="5" type="ORF">FXF69_13845</name>
</gene>
<dbReference type="Gene3D" id="2.60.120.10">
    <property type="entry name" value="Jelly Rolls"/>
    <property type="match status" value="1"/>
</dbReference>
<feature type="compositionally biased region" description="Gly residues" evidence="2">
    <location>
        <begin position="111"/>
        <end position="127"/>
    </location>
</feature>
<dbReference type="CDD" id="cd00093">
    <property type="entry name" value="HTH_XRE"/>
    <property type="match status" value="1"/>
</dbReference>
<evidence type="ECO:0000259" key="4">
    <source>
        <dbReference type="PROSITE" id="PS50943"/>
    </source>
</evidence>
<dbReference type="SUPFAM" id="SSF51182">
    <property type="entry name" value="RmlC-like cupins"/>
    <property type="match status" value="1"/>
</dbReference>
<dbReference type="Pfam" id="PF07883">
    <property type="entry name" value="Cupin_2"/>
    <property type="match status" value="1"/>
</dbReference>
<dbReference type="AlphaFoldDB" id="A0A5D0NP99"/>
<dbReference type="PROSITE" id="PS50937">
    <property type="entry name" value="HTH_MERR_2"/>
    <property type="match status" value="1"/>
</dbReference>
<evidence type="ECO:0000256" key="2">
    <source>
        <dbReference type="SAM" id="MobiDB-lite"/>
    </source>
</evidence>
<dbReference type="CDD" id="cd02209">
    <property type="entry name" value="cupin_XRE_C"/>
    <property type="match status" value="1"/>
</dbReference>
<reference evidence="5 6" key="1">
    <citation type="submission" date="2019-08" db="EMBL/GenBank/DDBJ databases">
        <title>Actinomadura sp. nov. CYP1-5 isolated from mountain soil.</title>
        <authorList>
            <person name="Songsumanus A."/>
            <person name="Kuncharoen N."/>
            <person name="Kudo T."/>
            <person name="Yuki M."/>
            <person name="Igarashi Y."/>
            <person name="Tanasupawat S."/>
        </authorList>
    </citation>
    <scope>NUCLEOTIDE SEQUENCE [LARGE SCALE GENOMIC DNA]</scope>
    <source>
        <strain evidence="5 6">JCM 14158</strain>
    </source>
</reference>
<evidence type="ECO:0000256" key="1">
    <source>
        <dbReference type="ARBA" id="ARBA00023125"/>
    </source>
</evidence>
<dbReference type="Pfam" id="PF13560">
    <property type="entry name" value="HTH_31"/>
    <property type="match status" value="1"/>
</dbReference>
<dbReference type="PROSITE" id="PS50943">
    <property type="entry name" value="HTH_CROC1"/>
    <property type="match status" value="1"/>
</dbReference>
<dbReference type="Proteomes" id="UP000323380">
    <property type="component" value="Unassembled WGS sequence"/>
</dbReference>
<organism evidence="5 6">
    <name type="scientific">Actinomadura chibensis</name>
    <dbReference type="NCBI Taxonomy" id="392828"/>
    <lineage>
        <taxon>Bacteria</taxon>
        <taxon>Bacillati</taxon>
        <taxon>Actinomycetota</taxon>
        <taxon>Actinomycetes</taxon>
        <taxon>Streptosporangiales</taxon>
        <taxon>Thermomonosporaceae</taxon>
        <taxon>Actinomadura</taxon>
    </lineage>
</organism>
<dbReference type="InterPro" id="IPR001387">
    <property type="entry name" value="Cro/C1-type_HTH"/>
</dbReference>
<dbReference type="SUPFAM" id="SSF46955">
    <property type="entry name" value="Putative DNA-binding domain"/>
    <property type="match status" value="1"/>
</dbReference>
<dbReference type="GO" id="GO:0003677">
    <property type="term" value="F:DNA binding"/>
    <property type="evidence" value="ECO:0007669"/>
    <property type="project" value="UniProtKB-KW"/>
</dbReference>
<dbReference type="SMART" id="SM00530">
    <property type="entry name" value="HTH_XRE"/>
    <property type="match status" value="1"/>
</dbReference>
<comment type="caution">
    <text evidence="5">The sequence shown here is derived from an EMBL/GenBank/DDBJ whole genome shotgun (WGS) entry which is preliminary data.</text>
</comment>
<feature type="region of interest" description="Disordered" evidence="2">
    <location>
        <begin position="99"/>
        <end position="139"/>
    </location>
</feature>
<dbReference type="SMART" id="SM00422">
    <property type="entry name" value="HTH_MERR"/>
    <property type="match status" value="1"/>
</dbReference>
<dbReference type="InterPro" id="IPR011051">
    <property type="entry name" value="RmlC_Cupin_sf"/>
</dbReference>
<dbReference type="Gene3D" id="1.10.1660.10">
    <property type="match status" value="1"/>
</dbReference>
<dbReference type="Pfam" id="PF13411">
    <property type="entry name" value="MerR_1"/>
    <property type="match status" value="1"/>
</dbReference>
<dbReference type="InterPro" id="IPR010982">
    <property type="entry name" value="Lambda_DNA-bd_dom_sf"/>
</dbReference>
<dbReference type="PANTHER" id="PTHR46797:SF1">
    <property type="entry name" value="METHYLPHOSPHONATE SYNTHASE"/>
    <property type="match status" value="1"/>
</dbReference>
<dbReference type="GO" id="GO:0003700">
    <property type="term" value="F:DNA-binding transcription factor activity"/>
    <property type="evidence" value="ECO:0007669"/>
    <property type="project" value="TreeGrafter"/>
</dbReference>
<proteinExistence type="predicted"/>
<keyword evidence="6" id="KW-1185">Reference proteome</keyword>
<accession>A0A5D0NP99</accession>
<evidence type="ECO:0000313" key="6">
    <source>
        <dbReference type="Proteomes" id="UP000323380"/>
    </source>
</evidence>
<evidence type="ECO:0000259" key="3">
    <source>
        <dbReference type="PROSITE" id="PS50937"/>
    </source>
</evidence>
<dbReference type="CDD" id="cd00592">
    <property type="entry name" value="HTH_MerR-like"/>
    <property type="match status" value="1"/>
</dbReference>
<dbReference type="InterPro" id="IPR000551">
    <property type="entry name" value="MerR-type_HTH_dom"/>
</dbReference>